<comment type="caution">
    <text evidence="2">The sequence shown here is derived from an EMBL/GenBank/DDBJ whole genome shotgun (WGS) entry which is preliminary data.</text>
</comment>
<keyword evidence="3" id="KW-1185">Reference proteome</keyword>
<dbReference type="InterPro" id="IPR042261">
    <property type="entry name" value="Lsr2-like_dimerization"/>
</dbReference>
<gene>
    <name evidence="2" type="ORF">J2S42_001037</name>
</gene>
<dbReference type="RefSeq" id="WP_307235720.1">
    <property type="nucleotide sequence ID" value="NZ_JAUSUZ010000001.1"/>
</dbReference>
<dbReference type="Proteomes" id="UP001240236">
    <property type="component" value="Unassembled WGS sequence"/>
</dbReference>
<dbReference type="EMBL" id="JAUSUZ010000001">
    <property type="protein sequence ID" value="MDQ0364368.1"/>
    <property type="molecule type" value="Genomic_DNA"/>
</dbReference>
<dbReference type="AlphaFoldDB" id="A0AAE4AXU1"/>
<evidence type="ECO:0000313" key="3">
    <source>
        <dbReference type="Proteomes" id="UP001240236"/>
    </source>
</evidence>
<reference evidence="2 3" key="1">
    <citation type="submission" date="2023-07" db="EMBL/GenBank/DDBJ databases">
        <title>Sequencing the genomes of 1000 actinobacteria strains.</title>
        <authorList>
            <person name="Klenk H.-P."/>
        </authorList>
    </citation>
    <scope>NUCLEOTIDE SEQUENCE [LARGE SCALE GENOMIC DNA]</scope>
    <source>
        <strain evidence="2 3">DSM 44709</strain>
    </source>
</reference>
<dbReference type="Pfam" id="PF11774">
    <property type="entry name" value="Lsr2"/>
    <property type="match status" value="1"/>
</dbReference>
<sequence length="68" mass="6959">MATRIVAPLAGDLDGGAADRTVTSGLDGVFCDIGLSERNAERLRAAPEPFIARAPASTGSGRRECVAT</sequence>
<dbReference type="GO" id="GO:0003677">
    <property type="term" value="F:DNA binding"/>
    <property type="evidence" value="ECO:0007669"/>
    <property type="project" value="InterPro"/>
</dbReference>
<accession>A0AAE4AXU1</accession>
<organism evidence="2 3">
    <name type="scientific">Catenuloplanes indicus</name>
    <dbReference type="NCBI Taxonomy" id="137267"/>
    <lineage>
        <taxon>Bacteria</taxon>
        <taxon>Bacillati</taxon>
        <taxon>Actinomycetota</taxon>
        <taxon>Actinomycetes</taxon>
        <taxon>Micromonosporales</taxon>
        <taxon>Micromonosporaceae</taxon>
        <taxon>Catenuloplanes</taxon>
    </lineage>
</organism>
<evidence type="ECO:0000313" key="2">
    <source>
        <dbReference type="EMBL" id="MDQ0364368.1"/>
    </source>
</evidence>
<dbReference type="InterPro" id="IPR024412">
    <property type="entry name" value="Lsr2_dim_dom"/>
</dbReference>
<proteinExistence type="predicted"/>
<evidence type="ECO:0000259" key="1">
    <source>
        <dbReference type="Pfam" id="PF11774"/>
    </source>
</evidence>
<feature type="domain" description="Lsr2 dimerization" evidence="1">
    <location>
        <begin position="1"/>
        <end position="54"/>
    </location>
</feature>
<protein>
    <recommendedName>
        <fullName evidence="1">Lsr2 dimerization domain-containing protein</fullName>
    </recommendedName>
</protein>
<name>A0AAE4AXU1_9ACTN</name>
<dbReference type="Gene3D" id="3.30.60.230">
    <property type="entry name" value="Lsr2, dimerization domain"/>
    <property type="match status" value="1"/>
</dbReference>